<reference evidence="6 7" key="1">
    <citation type="submission" date="2016-11" db="EMBL/GenBank/DDBJ databases">
        <title>Mixed transmission modes and dynamic genome evolution in an obligate animal-bacterial symbiosis.</title>
        <authorList>
            <person name="Russell S.L."/>
            <person name="Corbett-Detig R.B."/>
            <person name="Cavanaugh C.M."/>
        </authorList>
    </citation>
    <scope>NUCLEOTIDE SEQUENCE [LARGE SCALE GENOMIC DNA]</scope>
    <source>
        <strain evidence="6">Sveles-Q1</strain>
    </source>
</reference>
<evidence type="ECO:0000256" key="3">
    <source>
        <dbReference type="ARBA" id="ARBA00022795"/>
    </source>
</evidence>
<organism evidence="6 7">
    <name type="scientific">Solemya pervernicosa gill symbiont</name>
    <dbReference type="NCBI Taxonomy" id="642797"/>
    <lineage>
        <taxon>Bacteria</taxon>
        <taxon>Pseudomonadati</taxon>
        <taxon>Pseudomonadota</taxon>
        <taxon>Gammaproteobacteria</taxon>
        <taxon>sulfur-oxidizing symbionts</taxon>
    </lineage>
</organism>
<evidence type="ECO:0000256" key="5">
    <source>
        <dbReference type="ARBA" id="ARBA00093797"/>
    </source>
</evidence>
<dbReference type="RefSeq" id="WP_078482145.1">
    <property type="nucleotide sequence ID" value="NZ_MPRL01000002.1"/>
</dbReference>
<accession>A0A1T2LAI0</accession>
<dbReference type="Pfam" id="PF05400">
    <property type="entry name" value="FliT"/>
    <property type="match status" value="1"/>
</dbReference>
<dbReference type="GO" id="GO:0044781">
    <property type="term" value="P:bacterial-type flagellum organization"/>
    <property type="evidence" value="ECO:0007669"/>
    <property type="project" value="UniProtKB-KW"/>
</dbReference>
<name>A0A1T2LAI0_9GAMM</name>
<comment type="caution">
    <text evidence="6">The sequence shown here is derived from an EMBL/GenBank/DDBJ whole genome shotgun (WGS) entry which is preliminary data.</text>
</comment>
<evidence type="ECO:0000256" key="2">
    <source>
        <dbReference type="ARBA" id="ARBA00022490"/>
    </source>
</evidence>
<keyword evidence="7" id="KW-1185">Reference proteome</keyword>
<evidence type="ECO:0000313" key="6">
    <source>
        <dbReference type="EMBL" id="OOZ42118.1"/>
    </source>
</evidence>
<evidence type="ECO:0000256" key="4">
    <source>
        <dbReference type="ARBA" id="ARBA00023186"/>
    </source>
</evidence>
<evidence type="ECO:0000313" key="7">
    <source>
        <dbReference type="Proteomes" id="UP000191110"/>
    </source>
</evidence>
<dbReference type="Proteomes" id="UP000191110">
    <property type="component" value="Unassembled WGS sequence"/>
</dbReference>
<proteinExistence type="predicted"/>
<dbReference type="InterPro" id="IPR008622">
    <property type="entry name" value="FliT"/>
</dbReference>
<evidence type="ECO:0000256" key="1">
    <source>
        <dbReference type="ARBA" id="ARBA00004514"/>
    </source>
</evidence>
<comment type="subcellular location">
    <subcellularLocation>
        <location evidence="1">Cytoplasm</location>
        <location evidence="1">Cytosol</location>
    </subcellularLocation>
</comment>
<dbReference type="Gene3D" id="1.20.58.380">
    <property type="entry name" value="Flagellar protein flit"/>
    <property type="match status" value="1"/>
</dbReference>
<sequence length="110" mass="12346">MDGSDNPNQGFEQLIAQVVDLSNRMFKAAEAEQWDELVELEAERRQSLPQLFNNPPSEHTSKLSEAVQLIIDLDKRTMALGEKGRHLIGNELQGLRQGQQATNAYNKVQG</sequence>
<keyword evidence="4" id="KW-0143">Chaperone</keyword>
<dbReference type="EMBL" id="MPRL01000002">
    <property type="protein sequence ID" value="OOZ42118.1"/>
    <property type="molecule type" value="Genomic_DNA"/>
</dbReference>
<dbReference type="AlphaFoldDB" id="A0A1T2LAI0"/>
<keyword evidence="3" id="KW-1005">Bacterial flagellum biogenesis</keyword>
<gene>
    <name evidence="6" type="ORF">BOW53_00625</name>
</gene>
<protein>
    <recommendedName>
        <fullName evidence="5">Flagellar protein FliT</fullName>
    </recommendedName>
</protein>
<keyword evidence="2" id="KW-0963">Cytoplasm</keyword>